<evidence type="ECO:0000313" key="1">
    <source>
        <dbReference type="EMBL" id="ARI44248.1"/>
    </source>
</evidence>
<dbReference type="GO" id="GO:0000166">
    <property type="term" value="F:nucleotide binding"/>
    <property type="evidence" value="ECO:0007669"/>
    <property type="project" value="InterPro"/>
</dbReference>
<proteinExistence type="predicted"/>
<evidence type="ECO:0008006" key="2">
    <source>
        <dbReference type="Google" id="ProtNLM"/>
    </source>
</evidence>
<geneLocation type="mitochondrion" evidence="1"/>
<dbReference type="PROSITE" id="PS00116">
    <property type="entry name" value="DNA_POLYMERASE_B"/>
    <property type="match status" value="1"/>
</dbReference>
<dbReference type="SUPFAM" id="SSF56672">
    <property type="entry name" value="DNA/RNA polymerases"/>
    <property type="match status" value="1"/>
</dbReference>
<protein>
    <recommendedName>
        <fullName evidence="2">DNA-directed DNA polymerase</fullName>
    </recommendedName>
</protein>
<dbReference type="InterPro" id="IPR023211">
    <property type="entry name" value="DNA_pol_palm_dom_sf"/>
</dbReference>
<dbReference type="InterPro" id="IPR017964">
    <property type="entry name" value="DNA-dir_DNA_pol_B_CS"/>
</dbReference>
<accession>A0A343C5H0</accession>
<dbReference type="AlphaFoldDB" id="A0A343C5H0"/>
<reference evidence="1" key="1">
    <citation type="journal article" date="2017" name="Mitochondrial DNA Part B Resour">
        <title>The complete mitochondrial genome of the widely cultivated edible fungus Lentinula edodes.</title>
        <authorList>
            <person name="Yang R."/>
            <person name="Li Y."/>
            <person name="Song X."/>
            <person name="Tang L."/>
            <person name="Li C."/>
            <person name="Tan Q."/>
            <person name="Bao D."/>
        </authorList>
    </citation>
    <scope>NUCLEOTIDE SEQUENCE</scope>
</reference>
<organism evidence="1">
    <name type="scientific">Lentinula edodes</name>
    <name type="common">Shiitake mushroom</name>
    <name type="synonym">Lentinus edodes</name>
    <dbReference type="NCBI Taxonomy" id="5353"/>
    <lineage>
        <taxon>Eukaryota</taxon>
        <taxon>Fungi</taxon>
        <taxon>Dikarya</taxon>
        <taxon>Basidiomycota</taxon>
        <taxon>Agaricomycotina</taxon>
        <taxon>Agaricomycetes</taxon>
        <taxon>Agaricomycetidae</taxon>
        <taxon>Agaricales</taxon>
        <taxon>Marasmiineae</taxon>
        <taxon>Omphalotaceae</taxon>
        <taxon>Lentinula</taxon>
    </lineage>
</organism>
<gene>
    <name evidence="1" type="primary">orf137</name>
</gene>
<dbReference type="EMBL" id="KY217797">
    <property type="protein sequence ID" value="ARI44248.1"/>
    <property type="molecule type" value="Genomic_DNA"/>
</dbReference>
<dbReference type="GO" id="GO:0003676">
    <property type="term" value="F:nucleic acid binding"/>
    <property type="evidence" value="ECO:0007669"/>
    <property type="project" value="InterPro"/>
</dbReference>
<keyword evidence="1" id="KW-0496">Mitochondrion</keyword>
<name>A0A343C5H0_LENED</name>
<dbReference type="Gene3D" id="3.90.1600.10">
    <property type="entry name" value="Palm domain of DNA polymerase"/>
    <property type="match status" value="1"/>
</dbReference>
<dbReference type="InterPro" id="IPR043502">
    <property type="entry name" value="DNA/RNA_pol_sf"/>
</dbReference>
<sequence>MAFIIYYTDTDSIFTDYDLNPEEIGSDIGLMKDELKSNLISEAYFLGIKQYGYYYYDKNTNERIEKSVFAGVIRDSLTFNEIKKIFNGKTIEKETSTRFYKSLKNLNITIKNIKISIKKNNTKLLLNNNYIPITIII</sequence>